<evidence type="ECO:0000313" key="3">
    <source>
        <dbReference type="Proteomes" id="UP000253517"/>
    </source>
</evidence>
<gene>
    <name evidence="2" type="ORF">DES35_101136</name>
</gene>
<sequence>MKKLLFAWAIAAIMPACSKVQSPEVHNVPAPVFQTSDPVIDYFSRFGTVIKPDQEWIDQHATFPEYLDATDLYFLQQPNGDHFQIYAYEDDTFLGRISNDFKYKWNEGELSDGTRFVSCPDPGNDCMMAKHNDSALLIKKPSAN</sequence>
<organism evidence="2 3">
    <name type="scientific">Schleiferia thermophila</name>
    <dbReference type="NCBI Taxonomy" id="884107"/>
    <lineage>
        <taxon>Bacteria</taxon>
        <taxon>Pseudomonadati</taxon>
        <taxon>Bacteroidota</taxon>
        <taxon>Flavobacteriia</taxon>
        <taxon>Flavobacteriales</taxon>
        <taxon>Schleiferiaceae</taxon>
        <taxon>Schleiferia</taxon>
    </lineage>
</organism>
<reference evidence="2 3" key="1">
    <citation type="submission" date="2018-07" db="EMBL/GenBank/DDBJ databases">
        <title>Genomic Encyclopedia of Type Strains, Phase IV (KMG-IV): sequencing the most valuable type-strain genomes for metagenomic binning, comparative biology and taxonomic classification.</title>
        <authorList>
            <person name="Goeker M."/>
        </authorList>
    </citation>
    <scope>NUCLEOTIDE SEQUENCE [LARGE SCALE GENOMIC DNA]</scope>
    <source>
        <strain evidence="2 3">DSM 21410</strain>
    </source>
</reference>
<dbReference type="RefSeq" id="WP_114365519.1">
    <property type="nucleotide sequence ID" value="NZ_BHZF01000001.1"/>
</dbReference>
<evidence type="ECO:0008006" key="4">
    <source>
        <dbReference type="Google" id="ProtNLM"/>
    </source>
</evidence>
<proteinExistence type="predicted"/>
<feature type="chain" id="PRO_5016942653" description="Lipoprotein" evidence="1">
    <location>
        <begin position="19"/>
        <end position="144"/>
    </location>
</feature>
<feature type="signal peptide" evidence="1">
    <location>
        <begin position="1"/>
        <end position="18"/>
    </location>
</feature>
<dbReference type="Proteomes" id="UP000253517">
    <property type="component" value="Unassembled WGS sequence"/>
</dbReference>
<protein>
    <recommendedName>
        <fullName evidence="4">Lipoprotein</fullName>
    </recommendedName>
</protein>
<dbReference type="EMBL" id="QPJS01000001">
    <property type="protein sequence ID" value="RCX04866.1"/>
    <property type="molecule type" value="Genomic_DNA"/>
</dbReference>
<dbReference type="AlphaFoldDB" id="A0A369A986"/>
<keyword evidence="3" id="KW-1185">Reference proteome</keyword>
<accession>A0A369A986</accession>
<name>A0A369A986_9FLAO</name>
<evidence type="ECO:0000256" key="1">
    <source>
        <dbReference type="SAM" id="SignalP"/>
    </source>
</evidence>
<comment type="caution">
    <text evidence="2">The sequence shown here is derived from an EMBL/GenBank/DDBJ whole genome shotgun (WGS) entry which is preliminary data.</text>
</comment>
<keyword evidence="1" id="KW-0732">Signal</keyword>
<evidence type="ECO:0000313" key="2">
    <source>
        <dbReference type="EMBL" id="RCX04866.1"/>
    </source>
</evidence>